<dbReference type="Proteomes" id="UP000059074">
    <property type="component" value="Unassembled WGS sequence"/>
</dbReference>
<dbReference type="STRING" id="121290.APY04_0802"/>
<dbReference type="OrthoDB" id="9780956at2"/>
<accession>A0A109BL99</accession>
<dbReference type="AlphaFoldDB" id="A0A109BL99"/>
<dbReference type="InterPro" id="IPR033704">
    <property type="entry name" value="dUTPase_trimeric"/>
</dbReference>
<reference evidence="3 4" key="1">
    <citation type="submission" date="2015-10" db="EMBL/GenBank/DDBJ databases">
        <title>Transcriptomic analysis of a linuron degrading triple-species bacterial consortium.</title>
        <authorList>
            <person name="Albers P."/>
        </authorList>
    </citation>
    <scope>NUCLEOTIDE SEQUENCE [LARGE SCALE GENOMIC DNA]</scope>
    <source>
        <strain evidence="3 4">WDL6</strain>
    </source>
</reference>
<dbReference type="RefSeq" id="WP_068459887.1">
    <property type="nucleotide sequence ID" value="NZ_LMTR01000028.1"/>
</dbReference>
<evidence type="ECO:0000313" key="4">
    <source>
        <dbReference type="Proteomes" id="UP000059074"/>
    </source>
</evidence>
<dbReference type="PANTHER" id="PTHR42680:SF3">
    <property type="entry name" value="DCTP DEAMINASE"/>
    <property type="match status" value="1"/>
</dbReference>
<dbReference type="GO" id="GO:0033973">
    <property type="term" value="F:dCTP deaminase (dUMP-forming) activity"/>
    <property type="evidence" value="ECO:0007669"/>
    <property type="project" value="UniProtKB-EC"/>
</dbReference>
<dbReference type="Pfam" id="PF22769">
    <property type="entry name" value="DCD"/>
    <property type="match status" value="1"/>
</dbReference>
<name>A0A109BL99_HYPSL</name>
<keyword evidence="2" id="KW-0546">Nucleotide metabolism</keyword>
<dbReference type="InterPro" id="IPR011962">
    <property type="entry name" value="dCTP_deaminase"/>
</dbReference>
<evidence type="ECO:0000256" key="2">
    <source>
        <dbReference type="ARBA" id="ARBA00023080"/>
    </source>
</evidence>
<dbReference type="GO" id="GO:0008829">
    <property type="term" value="F:dCTP deaminase activity"/>
    <property type="evidence" value="ECO:0007669"/>
    <property type="project" value="InterPro"/>
</dbReference>
<dbReference type="PANTHER" id="PTHR42680">
    <property type="entry name" value="DCTP DEAMINASE"/>
    <property type="match status" value="1"/>
</dbReference>
<dbReference type="NCBIfam" id="TIGR02274">
    <property type="entry name" value="dCTP_deam"/>
    <property type="match status" value="1"/>
</dbReference>
<evidence type="ECO:0000313" key="3">
    <source>
        <dbReference type="EMBL" id="KWT70741.1"/>
    </source>
</evidence>
<comment type="caution">
    <text evidence="3">The sequence shown here is derived from an EMBL/GenBank/DDBJ whole genome shotgun (WGS) entry which is preliminary data.</text>
</comment>
<dbReference type="CDD" id="cd07557">
    <property type="entry name" value="trimeric_dUTPase"/>
    <property type="match status" value="1"/>
</dbReference>
<dbReference type="EMBL" id="LMTR01000028">
    <property type="protein sequence ID" value="KWT70741.1"/>
    <property type="molecule type" value="Genomic_DNA"/>
</dbReference>
<dbReference type="PATRIC" id="fig|121290.4.peg.3493"/>
<dbReference type="EC" id="3.5.4.30" evidence="3"/>
<dbReference type="GO" id="GO:0006229">
    <property type="term" value="P:dUTP biosynthetic process"/>
    <property type="evidence" value="ECO:0007669"/>
    <property type="project" value="InterPro"/>
</dbReference>
<dbReference type="Gene3D" id="2.70.40.10">
    <property type="match status" value="1"/>
</dbReference>
<sequence length="164" mass="17800">MILSAQSIRVRGIFSPFNDRTVAYGMTFGLGPAGYDVRIAETLTLASGQAALASTIEHFDMPDDLLGHVADKSTWARRFLAVQNTIIEPGWKGFLTLELSNHGGEAIEIIAGMPIAQIILHQLDQPTERPYAGKYQDQRRGAVPAILENAQVDLEDLLAAGGVR</sequence>
<proteinExistence type="predicted"/>
<gene>
    <name evidence="3" type="ORF">APY04_0802</name>
</gene>
<dbReference type="InterPro" id="IPR036157">
    <property type="entry name" value="dUTPase-like_sf"/>
</dbReference>
<protein>
    <submittedName>
        <fullName evidence="3">Deoxycytidine triphosphate deaminase (DUMP-forming)</fullName>
        <ecNumber evidence="3">3.5.4.30</ecNumber>
    </submittedName>
</protein>
<organism evidence="3 4">
    <name type="scientific">Hyphomicrobium sulfonivorans</name>
    <dbReference type="NCBI Taxonomy" id="121290"/>
    <lineage>
        <taxon>Bacteria</taxon>
        <taxon>Pseudomonadati</taxon>
        <taxon>Pseudomonadota</taxon>
        <taxon>Alphaproteobacteria</taxon>
        <taxon>Hyphomicrobiales</taxon>
        <taxon>Hyphomicrobiaceae</taxon>
        <taxon>Hyphomicrobium</taxon>
    </lineage>
</organism>
<keyword evidence="1 3" id="KW-0378">Hydrolase</keyword>
<dbReference type="SUPFAM" id="SSF51283">
    <property type="entry name" value="dUTPase-like"/>
    <property type="match status" value="1"/>
</dbReference>
<evidence type="ECO:0000256" key="1">
    <source>
        <dbReference type="ARBA" id="ARBA00022801"/>
    </source>
</evidence>
<keyword evidence="4" id="KW-1185">Reference proteome</keyword>